<reference evidence="2" key="1">
    <citation type="submission" date="2020-12" db="EMBL/GenBank/DDBJ databases">
        <title>Sedimentitalea sp. nov., isolated from sand in Incheon.</title>
        <authorList>
            <person name="Kim W."/>
        </authorList>
    </citation>
    <scope>NUCLEOTIDE SEQUENCE</scope>
    <source>
        <strain evidence="2">CAU 1593</strain>
    </source>
</reference>
<name>A0A8J7J8F2_9RHOB</name>
<feature type="signal peptide" evidence="1">
    <location>
        <begin position="1"/>
        <end position="20"/>
    </location>
</feature>
<evidence type="ECO:0000313" key="3">
    <source>
        <dbReference type="Proteomes" id="UP000619079"/>
    </source>
</evidence>
<dbReference type="Proteomes" id="UP000619079">
    <property type="component" value="Unassembled WGS sequence"/>
</dbReference>
<protein>
    <submittedName>
        <fullName evidence="2">Uncharacterized protein</fullName>
    </submittedName>
</protein>
<organism evidence="2 3">
    <name type="scientific">Sedimentitalea arenosa</name>
    <dbReference type="NCBI Taxonomy" id="2798803"/>
    <lineage>
        <taxon>Bacteria</taxon>
        <taxon>Pseudomonadati</taxon>
        <taxon>Pseudomonadota</taxon>
        <taxon>Alphaproteobacteria</taxon>
        <taxon>Rhodobacterales</taxon>
        <taxon>Paracoccaceae</taxon>
        <taxon>Sedimentitalea</taxon>
    </lineage>
</organism>
<dbReference type="AlphaFoldDB" id="A0A8J7J8F2"/>
<gene>
    <name evidence="2" type="ORF">JF290_04590</name>
</gene>
<evidence type="ECO:0000256" key="1">
    <source>
        <dbReference type="SAM" id="SignalP"/>
    </source>
</evidence>
<accession>A0A8J7J8F2</accession>
<keyword evidence="1" id="KW-0732">Signal</keyword>
<evidence type="ECO:0000313" key="2">
    <source>
        <dbReference type="EMBL" id="MBJ6370793.1"/>
    </source>
</evidence>
<comment type="caution">
    <text evidence="2">The sequence shown here is derived from an EMBL/GenBank/DDBJ whole genome shotgun (WGS) entry which is preliminary data.</text>
</comment>
<keyword evidence="3" id="KW-1185">Reference proteome</keyword>
<feature type="chain" id="PRO_5035291910" evidence="1">
    <location>
        <begin position="21"/>
        <end position="200"/>
    </location>
</feature>
<sequence length="200" mass="21303">MQTKLITAAVITALAVPAIAAPNETPYALSAVHADNQGQLERITRRPDEIGAAARAAADLMTPHNAAQERLVLPLLGWAESATTGTVLPAALPDRNSLEAELSQLYDGDVDLVTALIDLYAAAEEAGDSETARLAERMIWHETNDVQLLYPAALLVHTAMASRDRATEPMGISLEPGPLYGEHPMPMMGVGDPHRPRSGN</sequence>
<dbReference type="EMBL" id="JAELVR010000002">
    <property type="protein sequence ID" value="MBJ6370793.1"/>
    <property type="molecule type" value="Genomic_DNA"/>
</dbReference>
<proteinExistence type="predicted"/>
<dbReference type="RefSeq" id="WP_199023579.1">
    <property type="nucleotide sequence ID" value="NZ_JAELVR010000002.1"/>
</dbReference>